<dbReference type="GO" id="GO:0016491">
    <property type="term" value="F:oxidoreductase activity"/>
    <property type="evidence" value="ECO:0007669"/>
    <property type="project" value="UniProtKB-KW"/>
</dbReference>
<dbReference type="AlphaFoldDB" id="A0A4R0RCM5"/>
<proteinExistence type="inferred from homology"/>
<organism evidence="4 5">
    <name type="scientific">Steccherinum ochraceum</name>
    <dbReference type="NCBI Taxonomy" id="92696"/>
    <lineage>
        <taxon>Eukaryota</taxon>
        <taxon>Fungi</taxon>
        <taxon>Dikarya</taxon>
        <taxon>Basidiomycota</taxon>
        <taxon>Agaricomycotina</taxon>
        <taxon>Agaricomycetes</taxon>
        <taxon>Polyporales</taxon>
        <taxon>Steccherinaceae</taxon>
        <taxon>Steccherinum</taxon>
    </lineage>
</organism>
<dbReference type="InterPro" id="IPR002347">
    <property type="entry name" value="SDR_fam"/>
</dbReference>
<comment type="caution">
    <text evidence="4">The sequence shown here is derived from an EMBL/GenBank/DDBJ whole genome shotgun (WGS) entry which is preliminary data.</text>
</comment>
<dbReference type="EMBL" id="RWJN01000162">
    <property type="protein sequence ID" value="TCD65820.1"/>
    <property type="molecule type" value="Genomic_DNA"/>
</dbReference>
<evidence type="ECO:0000256" key="3">
    <source>
        <dbReference type="ARBA" id="ARBA00023002"/>
    </source>
</evidence>
<dbReference type="CDD" id="cd05233">
    <property type="entry name" value="SDR_c"/>
    <property type="match status" value="1"/>
</dbReference>
<dbReference type="OrthoDB" id="2962696at2759"/>
<keyword evidence="2" id="KW-0521">NADP</keyword>
<dbReference type="PANTHER" id="PTHR43618">
    <property type="entry name" value="7-ALPHA-HYDROXYSTEROID DEHYDROGENASE"/>
    <property type="match status" value="1"/>
</dbReference>
<dbReference type="Proteomes" id="UP000292702">
    <property type="component" value="Unassembled WGS sequence"/>
</dbReference>
<protein>
    <recommendedName>
        <fullName evidence="6">NAD-P-binding protein</fullName>
    </recommendedName>
</protein>
<sequence length="289" mass="31089">MADNQLKDVTALFNVDGLVAVITGGGTGIGLMMATALENNGATVYIVSNRLDVLEEAAKKHNKHGKLIPVRCDVTDRESILSLVKIVKERHGYLNLLVNNAGVAHNLFPKLPTPADSDIKTYQDTLWNAGTPEEFGHAFQVNTTGIWYMTVAFLELLDAGNKLDNMKGVTSQVITVASGGAFRKDDKVFSMSYTLSKAAATHLGKMLAHFLKDWKIRSNIIAPGIVMTPMTEGLIPDATVKASVPLQRAGDINDMGGLILFLASRAGSYVNGVVHITDGGRLTSFPSTY</sequence>
<dbReference type="SUPFAM" id="SSF51735">
    <property type="entry name" value="NAD(P)-binding Rossmann-fold domains"/>
    <property type="match status" value="1"/>
</dbReference>
<evidence type="ECO:0000256" key="2">
    <source>
        <dbReference type="ARBA" id="ARBA00022857"/>
    </source>
</evidence>
<accession>A0A4R0RCM5</accession>
<name>A0A4R0RCM5_9APHY</name>
<dbReference type="STRING" id="92696.A0A4R0RCM5"/>
<comment type="similarity">
    <text evidence="1">Belongs to the short-chain dehydrogenases/reductases (SDR) family.</text>
</comment>
<dbReference type="Pfam" id="PF13561">
    <property type="entry name" value="adh_short_C2"/>
    <property type="match status" value="1"/>
</dbReference>
<evidence type="ECO:0000313" key="4">
    <source>
        <dbReference type="EMBL" id="TCD65820.1"/>
    </source>
</evidence>
<keyword evidence="5" id="KW-1185">Reference proteome</keyword>
<gene>
    <name evidence="4" type="ORF">EIP91_002170</name>
</gene>
<evidence type="ECO:0000313" key="5">
    <source>
        <dbReference type="Proteomes" id="UP000292702"/>
    </source>
</evidence>
<dbReference type="PRINTS" id="PR00081">
    <property type="entry name" value="GDHRDH"/>
</dbReference>
<dbReference type="InterPro" id="IPR052178">
    <property type="entry name" value="Sec_Metab_Biosynth_SDR"/>
</dbReference>
<reference evidence="4 5" key="1">
    <citation type="submission" date="2018-11" db="EMBL/GenBank/DDBJ databases">
        <title>Genome assembly of Steccherinum ochraceum LE-BIN_3174, the white-rot fungus of the Steccherinaceae family (The Residual Polyporoid clade, Polyporales, Basidiomycota).</title>
        <authorList>
            <person name="Fedorova T.V."/>
            <person name="Glazunova O.A."/>
            <person name="Landesman E.O."/>
            <person name="Moiseenko K.V."/>
            <person name="Psurtseva N.V."/>
            <person name="Savinova O.S."/>
            <person name="Shakhova N.V."/>
            <person name="Tyazhelova T.V."/>
            <person name="Vasina D.V."/>
        </authorList>
    </citation>
    <scope>NUCLEOTIDE SEQUENCE [LARGE SCALE GENOMIC DNA]</scope>
    <source>
        <strain evidence="4 5">LE-BIN_3174</strain>
    </source>
</reference>
<dbReference type="InterPro" id="IPR036291">
    <property type="entry name" value="NAD(P)-bd_dom_sf"/>
</dbReference>
<evidence type="ECO:0008006" key="6">
    <source>
        <dbReference type="Google" id="ProtNLM"/>
    </source>
</evidence>
<dbReference type="Gene3D" id="3.40.50.720">
    <property type="entry name" value="NAD(P)-binding Rossmann-like Domain"/>
    <property type="match status" value="1"/>
</dbReference>
<evidence type="ECO:0000256" key="1">
    <source>
        <dbReference type="ARBA" id="ARBA00006484"/>
    </source>
</evidence>
<keyword evidence="3" id="KW-0560">Oxidoreductase</keyword>
<dbReference type="PANTHER" id="PTHR43618:SF18">
    <property type="entry name" value="SHORT CHAIN DEHYDROGENASE_REDUCTASE FAMILY (AFU_ORTHOLOGUE AFUA_5G12480)"/>
    <property type="match status" value="1"/>
</dbReference>